<reference evidence="2" key="1">
    <citation type="submission" date="2024-04" db="EMBL/GenBank/DDBJ databases">
        <title>Phylogenomic analyses of a clade within the roseobacter group suggest taxonomic reassignments of species of the genera Aestuariivita, Citreicella, Loktanella, Nautella, Pelagibaca, Ruegeria, Thalassobius, Thiobacimonas and Tropicibacter, and the proposal o.</title>
        <authorList>
            <person name="Jeon C.O."/>
        </authorList>
    </citation>
    <scope>NUCLEOTIDE SEQUENCE [LARGE SCALE GENOMIC DNA]</scope>
    <source>
        <strain evidence="2">BS5-3</strain>
    </source>
</reference>
<organism evidence="1 2">
    <name type="scientific">Yoonia phaeophyticola</name>
    <dbReference type="NCBI Taxonomy" id="3137369"/>
    <lineage>
        <taxon>Bacteria</taxon>
        <taxon>Pseudomonadati</taxon>
        <taxon>Pseudomonadota</taxon>
        <taxon>Alphaproteobacteria</taxon>
        <taxon>Rhodobacterales</taxon>
        <taxon>Paracoccaceae</taxon>
        <taxon>Yoonia</taxon>
    </lineage>
</organism>
<evidence type="ECO:0000313" key="2">
    <source>
        <dbReference type="Proteomes" id="UP001440612"/>
    </source>
</evidence>
<keyword evidence="2" id="KW-1185">Reference proteome</keyword>
<proteinExistence type="predicted"/>
<protein>
    <submittedName>
        <fullName evidence="1">Uncharacterized protein</fullName>
    </submittedName>
</protein>
<dbReference type="EMBL" id="CP150951">
    <property type="protein sequence ID" value="WZC49420.1"/>
    <property type="molecule type" value="Genomic_DNA"/>
</dbReference>
<dbReference type="RefSeq" id="WP_341367530.1">
    <property type="nucleotide sequence ID" value="NZ_CP150951.2"/>
</dbReference>
<evidence type="ECO:0000313" key="1">
    <source>
        <dbReference type="EMBL" id="WZC49420.1"/>
    </source>
</evidence>
<dbReference type="Proteomes" id="UP001440612">
    <property type="component" value="Chromosome"/>
</dbReference>
<name>A0ABZ2V9W4_9RHOB</name>
<accession>A0ABZ2V9W4</accession>
<sequence>MNALPLDTSQTPREVIDDLVASFGLRRVLLAVLTRVFRRSRPPDAPSFPNLHWQPDVDNLSAHLRQDLGLPPETNTFLVDHITLRPGGLL</sequence>
<gene>
    <name evidence="1" type="ORF">AABB29_01810</name>
</gene>